<feature type="domain" description="ABC transmembrane type-1" evidence="8">
    <location>
        <begin position="86"/>
        <end position="270"/>
    </location>
</feature>
<feature type="transmembrane region" description="Helical" evidence="7">
    <location>
        <begin position="94"/>
        <end position="112"/>
    </location>
</feature>
<dbReference type="PANTHER" id="PTHR30151">
    <property type="entry name" value="ALKANE SULFONATE ABC TRANSPORTER-RELATED, MEMBRANE SUBUNIT"/>
    <property type="match status" value="1"/>
</dbReference>
<gene>
    <name evidence="9" type="ORF">SAMN05421505_105219</name>
</gene>
<feature type="transmembrane region" description="Helical" evidence="7">
    <location>
        <begin position="124"/>
        <end position="144"/>
    </location>
</feature>
<keyword evidence="3" id="KW-1003">Cell membrane</keyword>
<keyword evidence="4 7" id="KW-0812">Transmembrane</keyword>
<dbReference type="InterPro" id="IPR035906">
    <property type="entry name" value="MetI-like_sf"/>
</dbReference>
<evidence type="ECO:0000256" key="7">
    <source>
        <dbReference type="RuleBase" id="RU363032"/>
    </source>
</evidence>
<dbReference type="PROSITE" id="PS50928">
    <property type="entry name" value="ABC_TM1"/>
    <property type="match status" value="1"/>
</dbReference>
<name>A0A1G7VCJ7_9ACTN</name>
<dbReference type="CDD" id="cd06261">
    <property type="entry name" value="TM_PBP2"/>
    <property type="match status" value="1"/>
</dbReference>
<evidence type="ECO:0000256" key="5">
    <source>
        <dbReference type="ARBA" id="ARBA00022989"/>
    </source>
</evidence>
<dbReference type="Proteomes" id="UP000198923">
    <property type="component" value="Unassembled WGS sequence"/>
</dbReference>
<dbReference type="PANTHER" id="PTHR30151:SF0">
    <property type="entry name" value="ABC TRANSPORTER PERMEASE PROTEIN MJ0413-RELATED"/>
    <property type="match status" value="1"/>
</dbReference>
<sequence length="284" mass="30654">MKAVAESRAGAVRPEPRRGGPLRIVWAVVSRFWLVPVVVAAWEAAARAAASIDFPPPSAIVLRMRELWLSGPPTRLFLSDDAIADLLPGLGRMFAGWLLASLVGVVAGIALGRAATAAHYVEPLIHFARAVPPPMLITLFVLLFRSSTQTQLAVIVFGVIWPVLLNSMDGARSVERGYLDTAAVFGLGRRERLLRIVLPAAAPKIFAGLRLSLSLALILMVISELVGSTDGIGYELLQAQRGFDSPGVWATILLLGLLGYVLNAVFVLVERRVLSWHVRGTRTT</sequence>
<dbReference type="SUPFAM" id="SSF161098">
    <property type="entry name" value="MetI-like"/>
    <property type="match status" value="1"/>
</dbReference>
<evidence type="ECO:0000313" key="9">
    <source>
        <dbReference type="EMBL" id="SDG57565.1"/>
    </source>
</evidence>
<evidence type="ECO:0000256" key="4">
    <source>
        <dbReference type="ARBA" id="ARBA00022692"/>
    </source>
</evidence>
<keyword evidence="2 7" id="KW-0813">Transport</keyword>
<keyword evidence="10" id="KW-1185">Reference proteome</keyword>
<keyword evidence="5 7" id="KW-1133">Transmembrane helix</keyword>
<evidence type="ECO:0000256" key="1">
    <source>
        <dbReference type="ARBA" id="ARBA00004651"/>
    </source>
</evidence>
<accession>A0A1G7VCJ7</accession>
<dbReference type="EMBL" id="FNCN01000005">
    <property type="protein sequence ID" value="SDG57565.1"/>
    <property type="molecule type" value="Genomic_DNA"/>
</dbReference>
<dbReference type="STRING" id="504805.SAMN05421505_105219"/>
<reference evidence="9 10" key="1">
    <citation type="submission" date="2016-10" db="EMBL/GenBank/DDBJ databases">
        <authorList>
            <person name="de Groot N.N."/>
        </authorList>
    </citation>
    <scope>NUCLEOTIDE SEQUENCE [LARGE SCALE GENOMIC DNA]</scope>
    <source>
        <strain evidence="9 10">CPCC 201354</strain>
    </source>
</reference>
<evidence type="ECO:0000256" key="6">
    <source>
        <dbReference type="ARBA" id="ARBA00023136"/>
    </source>
</evidence>
<evidence type="ECO:0000313" key="10">
    <source>
        <dbReference type="Proteomes" id="UP000198923"/>
    </source>
</evidence>
<dbReference type="Gene3D" id="1.10.3720.10">
    <property type="entry name" value="MetI-like"/>
    <property type="match status" value="1"/>
</dbReference>
<comment type="similarity">
    <text evidence="7">Belongs to the binding-protein-dependent transport system permease family.</text>
</comment>
<dbReference type="Pfam" id="PF00528">
    <property type="entry name" value="BPD_transp_1"/>
    <property type="match status" value="1"/>
</dbReference>
<feature type="transmembrane region" description="Helical" evidence="7">
    <location>
        <begin position="247"/>
        <end position="269"/>
    </location>
</feature>
<keyword evidence="6 7" id="KW-0472">Membrane</keyword>
<evidence type="ECO:0000256" key="2">
    <source>
        <dbReference type="ARBA" id="ARBA00022448"/>
    </source>
</evidence>
<evidence type="ECO:0000259" key="8">
    <source>
        <dbReference type="PROSITE" id="PS50928"/>
    </source>
</evidence>
<dbReference type="AlphaFoldDB" id="A0A1G7VCJ7"/>
<dbReference type="GO" id="GO:0055085">
    <property type="term" value="P:transmembrane transport"/>
    <property type="evidence" value="ECO:0007669"/>
    <property type="project" value="InterPro"/>
</dbReference>
<comment type="subcellular location">
    <subcellularLocation>
        <location evidence="1 7">Cell membrane</location>
        <topology evidence="1 7">Multi-pass membrane protein</topology>
    </subcellularLocation>
</comment>
<organism evidence="9 10">
    <name type="scientific">Sinosporangium album</name>
    <dbReference type="NCBI Taxonomy" id="504805"/>
    <lineage>
        <taxon>Bacteria</taxon>
        <taxon>Bacillati</taxon>
        <taxon>Actinomycetota</taxon>
        <taxon>Actinomycetes</taxon>
        <taxon>Streptosporangiales</taxon>
        <taxon>Streptosporangiaceae</taxon>
        <taxon>Sinosporangium</taxon>
    </lineage>
</organism>
<feature type="transmembrane region" description="Helical" evidence="7">
    <location>
        <begin position="205"/>
        <end position="227"/>
    </location>
</feature>
<dbReference type="InterPro" id="IPR000515">
    <property type="entry name" value="MetI-like"/>
</dbReference>
<dbReference type="GO" id="GO:0005886">
    <property type="term" value="C:plasma membrane"/>
    <property type="evidence" value="ECO:0007669"/>
    <property type="project" value="UniProtKB-SubCell"/>
</dbReference>
<proteinExistence type="inferred from homology"/>
<protein>
    <submittedName>
        <fullName evidence="9">ABC-type nitrate/sulfonate/bicarbonate transport system, permease component</fullName>
    </submittedName>
</protein>
<evidence type="ECO:0000256" key="3">
    <source>
        <dbReference type="ARBA" id="ARBA00022475"/>
    </source>
</evidence>